<feature type="domain" description="Glycosyl transferase CAP10" evidence="3">
    <location>
        <begin position="2"/>
        <end position="206"/>
    </location>
</feature>
<reference evidence="4 5" key="1">
    <citation type="journal article" date="2016" name="Genome Biol. Evol.">
        <title>Gene Family Evolution Reflects Adaptation to Soil Environmental Stressors in the Genome of the Collembolan Orchesella cincta.</title>
        <authorList>
            <person name="Faddeeva-Vakhrusheva A."/>
            <person name="Derks M.F."/>
            <person name="Anvar S.Y."/>
            <person name="Agamennone V."/>
            <person name="Suring W."/>
            <person name="Smit S."/>
            <person name="van Straalen N.M."/>
            <person name="Roelofs D."/>
        </authorList>
    </citation>
    <scope>NUCLEOTIDE SEQUENCE [LARGE SCALE GENOMIC DNA]</scope>
    <source>
        <tissue evidence="4">Mixed pool</tissue>
    </source>
</reference>
<keyword evidence="5" id="KW-1185">Reference proteome</keyword>
<dbReference type="GO" id="GO:0046527">
    <property type="term" value="F:glucosyltransferase activity"/>
    <property type="evidence" value="ECO:0007669"/>
    <property type="project" value="TreeGrafter"/>
</dbReference>
<dbReference type="InterPro" id="IPR051091">
    <property type="entry name" value="O-Glucosyltr/Glycosyltrsf_90"/>
</dbReference>
<dbReference type="OrthoDB" id="541052at2759"/>
<evidence type="ECO:0000259" key="3">
    <source>
        <dbReference type="SMART" id="SM00672"/>
    </source>
</evidence>
<dbReference type="EMBL" id="LJIJ01002970">
    <property type="protein sequence ID" value="ODM89028.1"/>
    <property type="molecule type" value="Genomic_DNA"/>
</dbReference>
<dbReference type="Proteomes" id="UP000094527">
    <property type="component" value="Unassembled WGS sequence"/>
</dbReference>
<dbReference type="InterPro" id="IPR006598">
    <property type="entry name" value="CAP10"/>
</dbReference>
<comment type="subcellular location">
    <subcellularLocation>
        <location evidence="1">Endoplasmic reticulum lumen</location>
    </subcellularLocation>
</comment>
<evidence type="ECO:0000313" key="4">
    <source>
        <dbReference type="EMBL" id="ODM89028.1"/>
    </source>
</evidence>
<comment type="function">
    <text evidence="2">Protein O-glucosyltransferase. Catalyzes the reaction that attaches glucose through an O-glycosidic linkage to a conserved serine residue found in the consensus sequence C-X-S-X-[PA]-C in epidermal growth factor-like repeats. Regulates Notch signaling by glucosylating Notch in the ER, glucosylation is required for the correct folding and cleavage of Notch.</text>
</comment>
<dbReference type="Pfam" id="PF05686">
    <property type="entry name" value="Glyco_transf_90"/>
    <property type="match status" value="1"/>
</dbReference>
<organism evidence="4 5">
    <name type="scientific">Orchesella cincta</name>
    <name type="common">Springtail</name>
    <name type="synonym">Podura cincta</name>
    <dbReference type="NCBI Taxonomy" id="48709"/>
    <lineage>
        <taxon>Eukaryota</taxon>
        <taxon>Metazoa</taxon>
        <taxon>Ecdysozoa</taxon>
        <taxon>Arthropoda</taxon>
        <taxon>Hexapoda</taxon>
        <taxon>Collembola</taxon>
        <taxon>Entomobryomorpha</taxon>
        <taxon>Entomobryoidea</taxon>
        <taxon>Orchesellidae</taxon>
        <taxon>Orchesellinae</taxon>
        <taxon>Orchesella</taxon>
    </lineage>
</organism>
<evidence type="ECO:0000313" key="5">
    <source>
        <dbReference type="Proteomes" id="UP000094527"/>
    </source>
</evidence>
<name>A0A1D2M7T6_ORCCI</name>
<proteinExistence type="predicted"/>
<sequence>MVQTNHSADIVLPTYELMEASLEAMGRVSLDMMTAQSNSEIEWKGKFKSCSGEASHNAGKEHPDLMNASLTNFFFFRDKEEIYGPKAPHISFFKFFDYKYQLNIDGTVAAYRFPFLLAGDSVVLKVDSPYIEHFYGNLKPWRHYIPVQSNLEDLVEKINWAMDHDEEAKLIGEHGRKFAQENLMPLDVLCYHSAVLMEWSKKLRYPVKIRSDMELVTQTDTNRNTICECKPAPRQTKMVRDKREL</sequence>
<protein>
    <submittedName>
        <fullName evidence="4">KDEL motif-containing protein 1</fullName>
    </submittedName>
</protein>
<dbReference type="AlphaFoldDB" id="A0A1D2M7T6"/>
<gene>
    <name evidence="4" type="ORF">Ocin01_17654</name>
</gene>
<dbReference type="SMART" id="SM00672">
    <property type="entry name" value="CAP10"/>
    <property type="match status" value="1"/>
</dbReference>
<comment type="caution">
    <text evidence="4">The sequence shown here is derived from an EMBL/GenBank/DDBJ whole genome shotgun (WGS) entry which is preliminary data.</text>
</comment>
<evidence type="ECO:0000256" key="2">
    <source>
        <dbReference type="ARBA" id="ARBA00045690"/>
    </source>
</evidence>
<accession>A0A1D2M7T6</accession>
<evidence type="ECO:0000256" key="1">
    <source>
        <dbReference type="ARBA" id="ARBA00004319"/>
    </source>
</evidence>
<dbReference type="GO" id="GO:0005788">
    <property type="term" value="C:endoplasmic reticulum lumen"/>
    <property type="evidence" value="ECO:0007669"/>
    <property type="project" value="UniProtKB-SubCell"/>
</dbReference>
<dbReference type="PANTHER" id="PTHR12203:SF122">
    <property type="entry name" value="GLYCOSYL TRANSFERASE CAP10 DOMAIN-CONTAINING PROTEIN"/>
    <property type="match status" value="1"/>
</dbReference>
<dbReference type="OMA" id="CEASXSE"/>
<dbReference type="PANTHER" id="PTHR12203">
    <property type="entry name" value="KDEL LYS-ASP-GLU-LEU CONTAINING - RELATED"/>
    <property type="match status" value="1"/>
</dbReference>